<dbReference type="NCBIfam" id="TIGR01643">
    <property type="entry name" value="YD_repeat_2x"/>
    <property type="match status" value="2"/>
</dbReference>
<dbReference type="Pfam" id="PF22633">
    <property type="entry name" value="F5_F8_type_C_2"/>
    <property type="match status" value="1"/>
</dbReference>
<feature type="signal peptide" evidence="1">
    <location>
        <begin position="1"/>
        <end position="28"/>
    </location>
</feature>
<name>A0A5C4T7X8_9BACL</name>
<proteinExistence type="predicted"/>
<dbReference type="Gene3D" id="2.60.120.260">
    <property type="entry name" value="Galactose-binding domain-like"/>
    <property type="match status" value="1"/>
</dbReference>
<reference evidence="3 4" key="1">
    <citation type="submission" date="2019-05" db="EMBL/GenBank/DDBJ databases">
        <title>We sequenced the genome of Paenibacillus hemerocallicola KCTC 33185 for further insight into its adaptation and study the phylogeny of Paenibacillus.</title>
        <authorList>
            <person name="Narsing Rao M.P."/>
        </authorList>
    </citation>
    <scope>NUCLEOTIDE SEQUENCE [LARGE SCALE GENOMIC DNA]</scope>
    <source>
        <strain evidence="3 4">KCTC 33185</strain>
    </source>
</reference>
<sequence>MRYTLLRTIQSFLLCFVLLTGFSSTAFGAVDISGWSLRMNGVEMPQTINESNKAPYLDRYRSQEAIDPQSGSLSINVSDLVLPGRDGLDFALTRHYNSNQAQMGEMKASFTDAGTNGNYYKDVYYWYYILVWYSSTGSGPNQEFGSNYRTIEEAQAACLANASNYADYSCRLLETNGANYIDPVTHTYTQARYVTYRKNFNVASIAEKTSYQRERFDLGAGWSLGIPSVQIKKAEPDNGNEIHFHDGTGAAYRVYFTAFLDDSNLEGYPREDVKFDLDSGTYSNGEKTSVYVFITNDKRKTYFADDGRVLGIVDRFGNEIKFTHINRSVNGSSYPYLSQITDSIGRIIQFVYDNAIDNPTFAGDNVTVSVTHPDELGKQLTVKYTKMRHMVDGRYEPYLYSASMSPGTSEETITYYQYDTKEQPFSFYGNSASVYTQLLTGIVYPHSVSRYEYESSHRLMGSGWMDAFRIKERYDLNRTGSGLPSISKSNLALQKSVQVSSFAADYDSDNDTYTYYNGLNVVDGDTGTFWRPSSAQNEWLHVDLGSIQSFNQILIRWRMGTEFATTQYTIQISNDANNWTDLVAIQKSNGIADYSNSLNATARYVRILFQSIQHEMTELEINNFGGKNQVGYYYSGDYTYYPNSNLGAYKSAAINQSNLQTATSFNADRQINKVETIASNFERKTMLHQTFHPIFKYKPTRSEYRDMVGHVANDQYVDRTYTNWGGLESNTQPLGYYDINNTAVKADYTTTYQYHPSYHDLLQSQWKQNANTTLTESFEYYFDYTNPVLLGRLKKSTNANGESVDYSYELTDGKVSKTIATRTLENGKTARTETVYGPAGSYAFPTHITQFYTDDNNQPQTMQTSRTYSMLTGLLQSETAPGGRVTTYRYDALGRPVSVKQPPVTGLNGATYEMEAKTEYAPNQISSGFDATNANVQTMKVKTYTSVLNLSTNGVTVYDVREAFYDGFGNPLYQQRYDDQRGQWIAEAQYHYDAMSRPIYVADAQQNVQTIGYDAWGQIGQVTDPYGNVYKAVRDLLARKETSYMVTPDQIGSADDNVKWNVLEKQYDPLGRVTSSTVYPSWPDRNNKVQASYTYDYVGNTVMTTDPKNQVTSYQYDKLNRLVKLIDPLSQATDYTYTALGQLKDTKQYDAGQTYTTAKAYDELGRVKQNVDAAGQADLLTYNTVGDLSQKRDLKQQS</sequence>
<feature type="domain" description="F5/8 type C" evidence="2">
    <location>
        <begin position="486"/>
        <end position="626"/>
    </location>
</feature>
<accession>A0A5C4T7X8</accession>
<evidence type="ECO:0000313" key="4">
    <source>
        <dbReference type="Proteomes" id="UP000307943"/>
    </source>
</evidence>
<dbReference type="InterPro" id="IPR031325">
    <property type="entry name" value="RHS_repeat"/>
</dbReference>
<feature type="non-terminal residue" evidence="3">
    <location>
        <position position="1198"/>
    </location>
</feature>
<dbReference type="EMBL" id="VDCQ01000029">
    <property type="protein sequence ID" value="TNJ64419.1"/>
    <property type="molecule type" value="Genomic_DNA"/>
</dbReference>
<dbReference type="Proteomes" id="UP000307943">
    <property type="component" value="Unassembled WGS sequence"/>
</dbReference>
<dbReference type="Gene3D" id="2.180.10.10">
    <property type="entry name" value="RHS repeat-associated core"/>
    <property type="match status" value="2"/>
</dbReference>
<gene>
    <name evidence="3" type="ORF">FE784_20055</name>
</gene>
<dbReference type="InterPro" id="IPR050708">
    <property type="entry name" value="T6SS_VgrG/RHS"/>
</dbReference>
<evidence type="ECO:0000256" key="1">
    <source>
        <dbReference type="SAM" id="SignalP"/>
    </source>
</evidence>
<evidence type="ECO:0000259" key="2">
    <source>
        <dbReference type="PROSITE" id="PS50022"/>
    </source>
</evidence>
<dbReference type="PANTHER" id="PTHR32305:SF15">
    <property type="entry name" value="PROTEIN RHSA-RELATED"/>
    <property type="match status" value="1"/>
</dbReference>
<evidence type="ECO:0000313" key="3">
    <source>
        <dbReference type="EMBL" id="TNJ64419.1"/>
    </source>
</evidence>
<dbReference type="Pfam" id="PF05593">
    <property type="entry name" value="RHS_repeat"/>
    <property type="match status" value="2"/>
</dbReference>
<dbReference type="PANTHER" id="PTHR32305">
    <property type="match status" value="1"/>
</dbReference>
<keyword evidence="4" id="KW-1185">Reference proteome</keyword>
<feature type="chain" id="PRO_5022848004" description="F5/8 type C domain-containing protein" evidence="1">
    <location>
        <begin position="29"/>
        <end position="1198"/>
    </location>
</feature>
<keyword evidence="1" id="KW-0732">Signal</keyword>
<dbReference type="PROSITE" id="PS50022">
    <property type="entry name" value="FA58C_3"/>
    <property type="match status" value="1"/>
</dbReference>
<dbReference type="InterPro" id="IPR000421">
    <property type="entry name" value="FA58C"/>
</dbReference>
<dbReference type="OrthoDB" id="41445at2"/>
<dbReference type="InterPro" id="IPR008979">
    <property type="entry name" value="Galactose-bd-like_sf"/>
</dbReference>
<dbReference type="InterPro" id="IPR006530">
    <property type="entry name" value="YD"/>
</dbReference>
<dbReference type="SUPFAM" id="SSF49785">
    <property type="entry name" value="Galactose-binding domain-like"/>
    <property type="match status" value="1"/>
</dbReference>
<comment type="caution">
    <text evidence="3">The sequence shown here is derived from an EMBL/GenBank/DDBJ whole genome shotgun (WGS) entry which is preliminary data.</text>
</comment>
<dbReference type="AlphaFoldDB" id="A0A5C4T7X8"/>
<organism evidence="3 4">
    <name type="scientific">Paenibacillus hemerocallicola</name>
    <dbReference type="NCBI Taxonomy" id="1172614"/>
    <lineage>
        <taxon>Bacteria</taxon>
        <taxon>Bacillati</taxon>
        <taxon>Bacillota</taxon>
        <taxon>Bacilli</taxon>
        <taxon>Bacillales</taxon>
        <taxon>Paenibacillaceae</taxon>
        <taxon>Paenibacillus</taxon>
    </lineage>
</organism>
<protein>
    <recommendedName>
        <fullName evidence="2">F5/8 type C domain-containing protein</fullName>
    </recommendedName>
</protein>